<dbReference type="SUPFAM" id="SSF53335">
    <property type="entry name" value="S-adenosyl-L-methionine-dependent methyltransferases"/>
    <property type="match status" value="1"/>
</dbReference>
<proteinExistence type="predicted"/>
<organism evidence="2 3">
    <name type="scientific">Salinicoccus roseus</name>
    <dbReference type="NCBI Taxonomy" id="45670"/>
    <lineage>
        <taxon>Bacteria</taxon>
        <taxon>Bacillati</taxon>
        <taxon>Bacillota</taxon>
        <taxon>Bacilli</taxon>
        <taxon>Bacillales</taxon>
        <taxon>Staphylococcaceae</taxon>
        <taxon>Salinicoccus</taxon>
    </lineage>
</organism>
<dbReference type="Pfam" id="PF08241">
    <property type="entry name" value="Methyltransf_11"/>
    <property type="match status" value="1"/>
</dbReference>
<sequence length="205" mass="23101">MMRRGVMKNQAMVKKFDRQSKTYDKRRGNDPTDKYRARIIPQAEGKVLEVGIGAGGNFPYYEADIELTGVDFSPKMINAAQEAASAYPFEATLYEADIAELDFDENSFDTIVSTLSFCAYEHPDDVLANFAKWCRPEGTILMMEHGESTNRLLAGALNIVDPVSMKVLGCHQNRNISDIVRHSDLKIVKEERHLAGCLHMLWVKP</sequence>
<name>A0A265E6Q5_9STAP</name>
<dbReference type="PANTHER" id="PTHR45036">
    <property type="entry name" value="METHYLTRANSFERASE LIKE 7B"/>
    <property type="match status" value="1"/>
</dbReference>
<evidence type="ECO:0000313" key="3">
    <source>
        <dbReference type="Proteomes" id="UP000216682"/>
    </source>
</evidence>
<protein>
    <recommendedName>
        <fullName evidence="1">Methyltransferase type 11 domain-containing protein</fullName>
    </recommendedName>
</protein>
<dbReference type="PANTHER" id="PTHR45036:SF1">
    <property type="entry name" value="METHYLTRANSFERASE LIKE 7A"/>
    <property type="match status" value="1"/>
</dbReference>
<dbReference type="InterPro" id="IPR029063">
    <property type="entry name" value="SAM-dependent_MTases_sf"/>
</dbReference>
<dbReference type="InterPro" id="IPR052356">
    <property type="entry name" value="Thiol_S-MT"/>
</dbReference>
<dbReference type="CDD" id="cd02440">
    <property type="entry name" value="AdoMet_MTases"/>
    <property type="match status" value="1"/>
</dbReference>
<dbReference type="Proteomes" id="UP000216682">
    <property type="component" value="Unassembled WGS sequence"/>
</dbReference>
<dbReference type="InterPro" id="IPR013216">
    <property type="entry name" value="Methyltransf_11"/>
</dbReference>
<comment type="caution">
    <text evidence="2">The sequence shown here is derived from an EMBL/GenBank/DDBJ whole genome shotgun (WGS) entry which is preliminary data.</text>
</comment>
<evidence type="ECO:0000259" key="1">
    <source>
        <dbReference type="Pfam" id="PF08241"/>
    </source>
</evidence>
<reference evidence="2 3" key="1">
    <citation type="submission" date="2017-07" db="EMBL/GenBank/DDBJ databases">
        <title>Shotgun whole genome sequences of three halophilic bacterial isolates.</title>
        <authorList>
            <person name="Pozzo T."/>
            <person name="Higdon S.M."/>
            <person name="Quillaguaman J."/>
        </authorList>
    </citation>
    <scope>NUCLEOTIDE SEQUENCE [LARGE SCALE GENOMIC DNA]</scope>
    <source>
        <strain evidence="2 3">BU-1</strain>
    </source>
</reference>
<feature type="domain" description="Methyltransferase type 11" evidence="1">
    <location>
        <begin position="48"/>
        <end position="141"/>
    </location>
</feature>
<dbReference type="EMBL" id="NPEZ01000003">
    <property type="protein sequence ID" value="OZT77281.1"/>
    <property type="molecule type" value="Genomic_DNA"/>
</dbReference>
<dbReference type="Gene3D" id="3.40.50.150">
    <property type="entry name" value="Vaccinia Virus protein VP39"/>
    <property type="match status" value="1"/>
</dbReference>
<dbReference type="GO" id="GO:0008757">
    <property type="term" value="F:S-adenosylmethionine-dependent methyltransferase activity"/>
    <property type="evidence" value="ECO:0007669"/>
    <property type="project" value="InterPro"/>
</dbReference>
<dbReference type="AlphaFoldDB" id="A0A265E6Q5"/>
<evidence type="ECO:0000313" key="2">
    <source>
        <dbReference type="EMBL" id="OZT77281.1"/>
    </source>
</evidence>
<gene>
    <name evidence="2" type="ORF">CFN03_09425</name>
</gene>
<accession>A0A265E6Q5</accession>